<dbReference type="EMBL" id="LT838813">
    <property type="protein sequence ID" value="SMD42723.1"/>
    <property type="molecule type" value="Genomic_DNA"/>
</dbReference>
<keyword evidence="3" id="KW-0597">Phosphoprotein</keyword>
<proteinExistence type="predicted"/>
<feature type="coiled-coil region" evidence="8">
    <location>
        <begin position="360"/>
        <end position="387"/>
    </location>
</feature>
<evidence type="ECO:0000256" key="2">
    <source>
        <dbReference type="ARBA" id="ARBA00012438"/>
    </source>
</evidence>
<feature type="chain" id="PRO_5012167499" description="histidine kinase" evidence="10">
    <location>
        <begin position="19"/>
        <end position="640"/>
    </location>
</feature>
<dbReference type="EC" id="2.7.13.3" evidence="2"/>
<keyword evidence="8" id="KW-0175">Coiled coil</keyword>
<dbReference type="GO" id="GO:0005524">
    <property type="term" value="F:ATP binding"/>
    <property type="evidence" value="ECO:0007669"/>
    <property type="project" value="UniProtKB-KW"/>
</dbReference>
<keyword evidence="6 12" id="KW-0418">Kinase</keyword>
<feature type="signal peptide" evidence="10">
    <location>
        <begin position="1"/>
        <end position="18"/>
    </location>
</feature>
<dbReference type="InterPro" id="IPR011990">
    <property type="entry name" value="TPR-like_helical_dom_sf"/>
</dbReference>
<evidence type="ECO:0000256" key="9">
    <source>
        <dbReference type="SAM" id="Phobius"/>
    </source>
</evidence>
<dbReference type="STRING" id="758820.SAMN00777080_1285"/>
<keyword evidence="5" id="KW-0547">Nucleotide-binding</keyword>
<evidence type="ECO:0000256" key="1">
    <source>
        <dbReference type="ARBA" id="ARBA00000085"/>
    </source>
</evidence>
<dbReference type="SUPFAM" id="SSF55874">
    <property type="entry name" value="ATPase domain of HSP90 chaperone/DNA topoisomerase II/histidine kinase"/>
    <property type="match status" value="1"/>
</dbReference>
<dbReference type="OrthoDB" id="9767435at2"/>
<dbReference type="InterPro" id="IPR003594">
    <property type="entry name" value="HATPase_dom"/>
</dbReference>
<dbReference type="PANTHER" id="PTHR41523:SF8">
    <property type="entry name" value="ETHYLENE RESPONSE SENSOR PROTEIN"/>
    <property type="match status" value="1"/>
</dbReference>
<keyword evidence="4" id="KW-0808">Transferase</keyword>
<feature type="transmembrane region" description="Helical" evidence="9">
    <location>
        <begin position="391"/>
        <end position="411"/>
    </location>
</feature>
<dbReference type="InterPro" id="IPR011495">
    <property type="entry name" value="Sig_transdc_His_kin_sub2_dim/P"/>
</dbReference>
<dbReference type="SUPFAM" id="SSF48452">
    <property type="entry name" value="TPR-like"/>
    <property type="match status" value="1"/>
</dbReference>
<comment type="catalytic activity">
    <reaction evidence="1">
        <text>ATP + protein L-histidine = ADP + protein N-phospho-L-histidine.</text>
        <dbReference type="EC" id="2.7.13.3"/>
    </reaction>
</comment>
<keyword evidence="9" id="KW-0472">Membrane</keyword>
<sequence>MKSYFFFFLFLLITKAAAQSISTEEIVTLSKKYQEKALYFREMPHFNRDSTVYYFDMAVDLLQNNKPLQYEQLAHLFRDITDRSNRSHNFNVVDSLAPIGWEYYEKIPKGQKDKVLGYDLLINWALIKIIRGEPKPGLELFVQALDLIQADTRTEVQLKILKDKGRFYYQYGLPEEKEIGIQYLKESMIGYQESDYPEKNEALVIAYKLLSYYYENSNPDSTEFYLNQLDELLPQITNPFHHTWHSYSMGNYLVLRKKYEEAESYLFKTIQLLEKYHLTTIDVYQFAHSLLGDIAEVEGRIDEAIAYYEKAKNSSIEINTKANTASFIEKLSKLYALKGDYKKALEYHVEWADTNESIELERNERSLRESELEMNVLKQDKELIAKRQQQTIYIVALLLGTVMLGLLYRNYRLEQRSNQKLEALNEELDQKNVLLDKRNAENELLLKEIHHRVKNNLEIVSSLLALQSSQIDDPNTKDAMQEGQNRVQSIGIVHQKLYQGTNLGAVEMKDYFINLGESLIGSFGAEKRVTLECAMDNLDLDIDTAVPLGLIVNELLTNTLKYAFPEGQPGKVEITLQKNGDGVLQLQVSDNGVGKSRQIKGTGFGGQLISLLTQQLNGTMQEEVKNGTRIYFDFKPEEAA</sequence>
<reference evidence="13" key="1">
    <citation type="submission" date="2017-04" db="EMBL/GenBank/DDBJ databases">
        <authorList>
            <person name="Varghese N."/>
            <person name="Submissions S."/>
        </authorList>
    </citation>
    <scope>NUCLEOTIDE SEQUENCE [LARGE SCALE GENOMIC DNA]</scope>
    <source>
        <strain evidence="13">DSM 16537</strain>
    </source>
</reference>
<dbReference type="Proteomes" id="UP000192333">
    <property type="component" value="Chromosome I"/>
</dbReference>
<keyword evidence="9" id="KW-0812">Transmembrane</keyword>
<evidence type="ECO:0000256" key="8">
    <source>
        <dbReference type="SAM" id="Coils"/>
    </source>
</evidence>
<evidence type="ECO:0000256" key="10">
    <source>
        <dbReference type="SAM" id="SignalP"/>
    </source>
</evidence>
<evidence type="ECO:0000313" key="12">
    <source>
        <dbReference type="EMBL" id="SMD42723.1"/>
    </source>
</evidence>
<dbReference type="AlphaFoldDB" id="A0A1W2H1D9"/>
<evidence type="ECO:0000256" key="7">
    <source>
        <dbReference type="ARBA" id="ARBA00022840"/>
    </source>
</evidence>
<dbReference type="Pfam" id="PF07568">
    <property type="entry name" value="HisKA_2"/>
    <property type="match status" value="1"/>
</dbReference>
<organism evidence="12 13">
    <name type="scientific">Aquiflexum balticum DSM 16537</name>
    <dbReference type="NCBI Taxonomy" id="758820"/>
    <lineage>
        <taxon>Bacteria</taxon>
        <taxon>Pseudomonadati</taxon>
        <taxon>Bacteroidota</taxon>
        <taxon>Cytophagia</taxon>
        <taxon>Cytophagales</taxon>
        <taxon>Cyclobacteriaceae</taxon>
        <taxon>Aquiflexum</taxon>
    </lineage>
</organism>
<dbReference type="InterPro" id="IPR036890">
    <property type="entry name" value="HATPase_C_sf"/>
</dbReference>
<dbReference type="SMART" id="SM00387">
    <property type="entry name" value="HATPase_c"/>
    <property type="match status" value="1"/>
</dbReference>
<keyword evidence="9" id="KW-1133">Transmembrane helix</keyword>
<dbReference type="Gene3D" id="3.30.565.10">
    <property type="entry name" value="Histidine kinase-like ATPase, C-terminal domain"/>
    <property type="match status" value="1"/>
</dbReference>
<accession>A0A1W2H1D9</accession>
<keyword evidence="10" id="KW-0732">Signal</keyword>
<dbReference type="Gene3D" id="3.30.450.20">
    <property type="entry name" value="PAS domain"/>
    <property type="match status" value="1"/>
</dbReference>
<dbReference type="RefSeq" id="WP_084119494.1">
    <property type="nucleotide sequence ID" value="NZ_LT838813.1"/>
</dbReference>
<evidence type="ECO:0000256" key="3">
    <source>
        <dbReference type="ARBA" id="ARBA00022553"/>
    </source>
</evidence>
<keyword evidence="7" id="KW-0067">ATP-binding</keyword>
<evidence type="ECO:0000256" key="4">
    <source>
        <dbReference type="ARBA" id="ARBA00022679"/>
    </source>
</evidence>
<feature type="domain" description="Histidine kinase/HSP90-like ATPase" evidence="11">
    <location>
        <begin position="543"/>
        <end position="638"/>
    </location>
</feature>
<dbReference type="Pfam" id="PF02518">
    <property type="entry name" value="HATPase_c"/>
    <property type="match status" value="1"/>
</dbReference>
<evidence type="ECO:0000256" key="5">
    <source>
        <dbReference type="ARBA" id="ARBA00022741"/>
    </source>
</evidence>
<gene>
    <name evidence="12" type="ORF">SAMN00777080_1285</name>
</gene>
<name>A0A1W2H1D9_9BACT</name>
<dbReference type="PANTHER" id="PTHR41523">
    <property type="entry name" value="TWO-COMPONENT SYSTEM SENSOR PROTEIN"/>
    <property type="match status" value="1"/>
</dbReference>
<keyword evidence="13" id="KW-1185">Reference proteome</keyword>
<evidence type="ECO:0000256" key="6">
    <source>
        <dbReference type="ARBA" id="ARBA00022777"/>
    </source>
</evidence>
<evidence type="ECO:0000313" key="13">
    <source>
        <dbReference type="Proteomes" id="UP000192333"/>
    </source>
</evidence>
<protein>
    <recommendedName>
        <fullName evidence="2">histidine kinase</fullName>
        <ecNumber evidence="2">2.7.13.3</ecNumber>
    </recommendedName>
</protein>
<evidence type="ECO:0000259" key="11">
    <source>
        <dbReference type="SMART" id="SM00387"/>
    </source>
</evidence>
<feature type="coiled-coil region" evidence="8">
    <location>
        <begin position="411"/>
        <end position="441"/>
    </location>
</feature>
<dbReference type="Gene3D" id="1.25.40.10">
    <property type="entry name" value="Tetratricopeptide repeat domain"/>
    <property type="match status" value="1"/>
</dbReference>
<dbReference type="GO" id="GO:0004673">
    <property type="term" value="F:protein histidine kinase activity"/>
    <property type="evidence" value="ECO:0007669"/>
    <property type="project" value="UniProtKB-EC"/>
</dbReference>